<comment type="subcellular location">
    <subcellularLocation>
        <location evidence="1">Cytoplasm</location>
    </subcellularLocation>
</comment>
<organism evidence="9 10">
    <name type="scientific">Rhizopus stolonifer</name>
    <name type="common">Rhizopus nigricans</name>
    <dbReference type="NCBI Taxonomy" id="4846"/>
    <lineage>
        <taxon>Eukaryota</taxon>
        <taxon>Fungi</taxon>
        <taxon>Fungi incertae sedis</taxon>
        <taxon>Mucoromycota</taxon>
        <taxon>Mucoromycotina</taxon>
        <taxon>Mucoromycetes</taxon>
        <taxon>Mucorales</taxon>
        <taxon>Mucorineae</taxon>
        <taxon>Rhizopodaceae</taxon>
        <taxon>Rhizopus</taxon>
    </lineage>
</organism>
<dbReference type="AlphaFoldDB" id="A0A367KY33"/>
<evidence type="ECO:0000256" key="1">
    <source>
        <dbReference type="ARBA" id="ARBA00004496"/>
    </source>
</evidence>
<dbReference type="InterPro" id="IPR000938">
    <property type="entry name" value="CAP-Gly_domain"/>
</dbReference>
<keyword evidence="6" id="KW-0143">Chaperone</keyword>
<gene>
    <name evidence="9" type="ORF">CU098_013582</name>
</gene>
<dbReference type="PANTHER" id="PTHR45712">
    <property type="entry name" value="AGAP008170-PA"/>
    <property type="match status" value="1"/>
</dbReference>
<dbReference type="Pfam" id="PF14560">
    <property type="entry name" value="Ubiquitin_2"/>
    <property type="match status" value="1"/>
</dbReference>
<sequence>MAAIPDKVRIGSRIQVGKDRATIRFIGSVPGSKGEWLGVEWDDPSRGKHDGSREGVRYFECRGSTSGSFIRYHPEKILLGVTFLDALRDKYLEQDELTRIKGEAYDKSKDRGELYLGGNKQIVVETYGFEKIQRLKVVGLAEQLVQSADAPDQISEAKLTIEDLDLSRNLISDWETVSLIASQLPQLVILRLNHLRFTSPPREGLSLHNLKTLALNYTAISWNDIQLLSSSLPKLEDLQLGGNELSELSEINLPYLKCLNLEDNQINDWNQVAKLGSLPKLEILFLNGNQITKIHSTSNDLFPALNYLRLDNNLIDNWDSLNALNQITSLTKIRCKHNPITKDMDKELEAAHIAGRIKNLTHINGNTLTARERTDLERYYLKFCTKDGSTKEDIAAVHPRYTELCAQHGEPDLGIQTKESSSALKDRLINVQLTTRESIPSMHDFLAQRHQADLPLLISSTQKKFLKTMTIRNVKHMIQRLLKIPASNQHLYLLQPISGESDRDLMVMDIEDDLRDLKFYGINDGDEILVLKE</sequence>
<dbReference type="SUPFAM" id="SSF54236">
    <property type="entry name" value="Ubiquitin-like"/>
    <property type="match status" value="1"/>
</dbReference>
<dbReference type="InterPro" id="IPR044079">
    <property type="entry name" value="Ubl_TBCE"/>
</dbReference>
<protein>
    <recommendedName>
        <fullName evidence="8">CAP-Gly domain-containing protein</fullName>
    </recommendedName>
</protein>
<dbReference type="InterPro" id="IPR001611">
    <property type="entry name" value="Leu-rich_rpt"/>
</dbReference>
<name>A0A367KY33_RHIST</name>
<evidence type="ECO:0000256" key="2">
    <source>
        <dbReference type="ARBA" id="ARBA00006286"/>
    </source>
</evidence>
<dbReference type="PANTHER" id="PTHR45712:SF22">
    <property type="entry name" value="INSULIN-LIKE GROWTH FACTOR-BINDING PROTEIN COMPLEX ACID LABILE SUBUNIT"/>
    <property type="match status" value="1"/>
</dbReference>
<dbReference type="SUPFAM" id="SSF74924">
    <property type="entry name" value="Cap-Gly domain"/>
    <property type="match status" value="1"/>
</dbReference>
<keyword evidence="4" id="KW-0433">Leucine-rich repeat</keyword>
<dbReference type="GO" id="GO:0005737">
    <property type="term" value="C:cytoplasm"/>
    <property type="evidence" value="ECO:0007669"/>
    <property type="project" value="UniProtKB-SubCell"/>
</dbReference>
<dbReference type="InterPro" id="IPR003591">
    <property type="entry name" value="Leu-rich_rpt_typical-subtyp"/>
</dbReference>
<dbReference type="SMART" id="SM01052">
    <property type="entry name" value="CAP_GLY"/>
    <property type="match status" value="1"/>
</dbReference>
<evidence type="ECO:0000256" key="7">
    <source>
        <dbReference type="ARBA" id="ARBA00026055"/>
    </source>
</evidence>
<dbReference type="InterPro" id="IPR032675">
    <property type="entry name" value="LRR_dom_sf"/>
</dbReference>
<dbReference type="Gene3D" id="3.80.10.10">
    <property type="entry name" value="Ribonuclease Inhibitor"/>
    <property type="match status" value="2"/>
</dbReference>
<dbReference type="SUPFAM" id="SSF52058">
    <property type="entry name" value="L domain-like"/>
    <property type="match status" value="2"/>
</dbReference>
<evidence type="ECO:0000313" key="10">
    <source>
        <dbReference type="Proteomes" id="UP000253551"/>
    </source>
</evidence>
<dbReference type="PROSITE" id="PS50245">
    <property type="entry name" value="CAP_GLY_2"/>
    <property type="match status" value="1"/>
</dbReference>
<dbReference type="InterPro" id="IPR036859">
    <property type="entry name" value="CAP-Gly_dom_sf"/>
</dbReference>
<keyword evidence="3" id="KW-0963">Cytoplasm</keyword>
<dbReference type="Pfam" id="PF14580">
    <property type="entry name" value="LRR_9"/>
    <property type="match status" value="1"/>
</dbReference>
<proteinExistence type="inferred from homology"/>
<dbReference type="Gene3D" id="3.10.20.90">
    <property type="entry name" value="Phosphatidylinositol 3-kinase Catalytic Subunit, Chain A, domain 1"/>
    <property type="match status" value="1"/>
</dbReference>
<dbReference type="Pfam" id="PF01302">
    <property type="entry name" value="CAP_GLY"/>
    <property type="match status" value="1"/>
</dbReference>
<evidence type="ECO:0000259" key="8">
    <source>
        <dbReference type="PROSITE" id="PS50245"/>
    </source>
</evidence>
<dbReference type="Proteomes" id="UP000253551">
    <property type="component" value="Unassembled WGS sequence"/>
</dbReference>
<dbReference type="PROSITE" id="PS51450">
    <property type="entry name" value="LRR"/>
    <property type="match status" value="3"/>
</dbReference>
<evidence type="ECO:0000256" key="5">
    <source>
        <dbReference type="ARBA" id="ARBA00022737"/>
    </source>
</evidence>
<dbReference type="OrthoDB" id="5273213at2759"/>
<comment type="caution">
    <text evidence="9">The sequence shown here is derived from an EMBL/GenBank/DDBJ whole genome shotgun (WGS) entry which is preliminary data.</text>
</comment>
<dbReference type="InterPro" id="IPR000626">
    <property type="entry name" value="Ubiquitin-like_dom"/>
</dbReference>
<reference evidence="9 10" key="1">
    <citation type="journal article" date="2018" name="G3 (Bethesda)">
        <title>Phylogenetic and Phylogenomic Definition of Rhizopus Species.</title>
        <authorList>
            <person name="Gryganskyi A.P."/>
            <person name="Golan J."/>
            <person name="Dolatabadi S."/>
            <person name="Mondo S."/>
            <person name="Robb S."/>
            <person name="Idnurm A."/>
            <person name="Muszewska A."/>
            <person name="Steczkiewicz K."/>
            <person name="Masonjones S."/>
            <person name="Liao H.L."/>
            <person name="Gajdeczka M.T."/>
            <person name="Anike F."/>
            <person name="Vuek A."/>
            <person name="Anishchenko I.M."/>
            <person name="Voigt K."/>
            <person name="de Hoog G.S."/>
            <person name="Smith M.E."/>
            <person name="Heitman J."/>
            <person name="Vilgalys R."/>
            <person name="Stajich J.E."/>
        </authorList>
    </citation>
    <scope>NUCLEOTIDE SEQUENCE [LARGE SCALE GENOMIC DNA]</scope>
    <source>
        <strain evidence="9 10">LSU 92-RS-03</strain>
    </source>
</reference>
<keyword evidence="10" id="KW-1185">Reference proteome</keyword>
<dbReference type="SMART" id="SM00369">
    <property type="entry name" value="LRR_TYP"/>
    <property type="match status" value="2"/>
</dbReference>
<evidence type="ECO:0000256" key="4">
    <source>
        <dbReference type="ARBA" id="ARBA00022614"/>
    </source>
</evidence>
<dbReference type="PROSITE" id="PS00845">
    <property type="entry name" value="CAP_GLY_1"/>
    <property type="match status" value="1"/>
</dbReference>
<evidence type="ECO:0000313" key="9">
    <source>
        <dbReference type="EMBL" id="RCI07047.1"/>
    </source>
</evidence>
<feature type="domain" description="CAP-Gly" evidence="8">
    <location>
        <begin position="27"/>
        <end position="71"/>
    </location>
</feature>
<dbReference type="STRING" id="4846.A0A367KY33"/>
<dbReference type="FunFam" id="2.30.30.190:FF:000016">
    <property type="entry name" value="Tubulin-folding cofactor E"/>
    <property type="match status" value="1"/>
</dbReference>
<comment type="subunit">
    <text evidence="7">Supercomplex made of cofactors A to E. Cofactors A and D function by capturing and stabilizing tubulin in a quasi-native conformation. Cofactor E binds to the cofactor D-tubulin complex; interaction with cofactor C then causes the release of tubulin polypeptides that are committed to the native state.</text>
</comment>
<dbReference type="CDD" id="cd17044">
    <property type="entry name" value="Ubl_TBCE"/>
    <property type="match status" value="1"/>
</dbReference>
<dbReference type="Gene3D" id="2.30.30.190">
    <property type="entry name" value="CAP Gly-rich-like domain"/>
    <property type="match status" value="1"/>
</dbReference>
<keyword evidence="5" id="KW-0677">Repeat</keyword>
<dbReference type="InterPro" id="IPR050333">
    <property type="entry name" value="SLRP"/>
</dbReference>
<comment type="similarity">
    <text evidence="2">Belongs to the TBCE family.</text>
</comment>
<evidence type="ECO:0000256" key="3">
    <source>
        <dbReference type="ARBA" id="ARBA00022490"/>
    </source>
</evidence>
<evidence type="ECO:0000256" key="6">
    <source>
        <dbReference type="ARBA" id="ARBA00023186"/>
    </source>
</evidence>
<dbReference type="InterPro" id="IPR029071">
    <property type="entry name" value="Ubiquitin-like_domsf"/>
</dbReference>
<accession>A0A367KY33</accession>
<dbReference type="EMBL" id="PJQM01000043">
    <property type="protein sequence ID" value="RCI07047.1"/>
    <property type="molecule type" value="Genomic_DNA"/>
</dbReference>